<proteinExistence type="predicted"/>
<reference evidence="1" key="1">
    <citation type="journal article" date="2020" name="Stud. Mycol.">
        <title>101 Dothideomycetes genomes: a test case for predicting lifestyles and emergence of pathogens.</title>
        <authorList>
            <person name="Haridas S."/>
            <person name="Albert R."/>
            <person name="Binder M."/>
            <person name="Bloem J."/>
            <person name="Labutti K."/>
            <person name="Salamov A."/>
            <person name="Andreopoulos B."/>
            <person name="Baker S."/>
            <person name="Barry K."/>
            <person name="Bills G."/>
            <person name="Bluhm B."/>
            <person name="Cannon C."/>
            <person name="Castanera R."/>
            <person name="Culley D."/>
            <person name="Daum C."/>
            <person name="Ezra D."/>
            <person name="Gonzalez J."/>
            <person name="Henrissat B."/>
            <person name="Kuo A."/>
            <person name="Liang C."/>
            <person name="Lipzen A."/>
            <person name="Lutzoni F."/>
            <person name="Magnuson J."/>
            <person name="Mondo S."/>
            <person name="Nolan M."/>
            <person name="Ohm R."/>
            <person name="Pangilinan J."/>
            <person name="Park H.-J."/>
            <person name="Ramirez L."/>
            <person name="Alfaro M."/>
            <person name="Sun H."/>
            <person name="Tritt A."/>
            <person name="Yoshinaga Y."/>
            <person name="Zwiers L.-H."/>
            <person name="Turgeon B."/>
            <person name="Goodwin S."/>
            <person name="Spatafora J."/>
            <person name="Crous P."/>
            <person name="Grigoriev I."/>
        </authorList>
    </citation>
    <scope>NUCLEOTIDE SEQUENCE</scope>
    <source>
        <strain evidence="1">CBS 133067</strain>
    </source>
</reference>
<gene>
    <name evidence="1" type="ORF">NA57DRAFT_72744</name>
</gene>
<dbReference type="AlphaFoldDB" id="A0A9P4IL70"/>
<dbReference type="EMBL" id="ML978123">
    <property type="protein sequence ID" value="KAF2101303.1"/>
    <property type="molecule type" value="Genomic_DNA"/>
</dbReference>
<sequence>MSFPTTNAFIHYIKGWDDTTRSHPCMKWFEDYTMLFNSKEMFDKKYSEWHTDDYKYQKSTGEVIKGGAEAFEAVKQTYAPFKGTNHEPNWLCCWETEQGWEMVGQAVMFGNLQAPGGSGQVHADMKGDKWDVAIPSAFHFEYVKDPSGPSPGIKLKRTEVFGDSAPVVVEMLKRGMLKPEQLLS</sequence>
<organism evidence="1 2">
    <name type="scientific">Rhizodiscina lignyota</name>
    <dbReference type="NCBI Taxonomy" id="1504668"/>
    <lineage>
        <taxon>Eukaryota</taxon>
        <taxon>Fungi</taxon>
        <taxon>Dikarya</taxon>
        <taxon>Ascomycota</taxon>
        <taxon>Pezizomycotina</taxon>
        <taxon>Dothideomycetes</taxon>
        <taxon>Pleosporomycetidae</taxon>
        <taxon>Aulographales</taxon>
        <taxon>Rhizodiscinaceae</taxon>
        <taxon>Rhizodiscina</taxon>
    </lineage>
</organism>
<protein>
    <submittedName>
        <fullName evidence="1">Uncharacterized protein</fullName>
    </submittedName>
</protein>
<name>A0A9P4IL70_9PEZI</name>
<keyword evidence="2" id="KW-1185">Reference proteome</keyword>
<dbReference type="Proteomes" id="UP000799772">
    <property type="component" value="Unassembled WGS sequence"/>
</dbReference>
<dbReference type="OrthoDB" id="5271918at2759"/>
<evidence type="ECO:0000313" key="2">
    <source>
        <dbReference type="Proteomes" id="UP000799772"/>
    </source>
</evidence>
<evidence type="ECO:0000313" key="1">
    <source>
        <dbReference type="EMBL" id="KAF2101303.1"/>
    </source>
</evidence>
<accession>A0A9P4IL70</accession>
<comment type="caution">
    <text evidence="1">The sequence shown here is derived from an EMBL/GenBank/DDBJ whole genome shotgun (WGS) entry which is preliminary data.</text>
</comment>